<accession>A0AAE0DUD7</accession>
<protein>
    <submittedName>
        <fullName evidence="1">Uncharacterized protein</fullName>
    </submittedName>
</protein>
<dbReference type="AlphaFoldDB" id="A0AAE0DUD7"/>
<reference evidence="1" key="1">
    <citation type="journal article" date="2023" name="Plant J.">
        <title>Genome sequences and population genomics provide insights into the demographic history, inbreeding, and mutation load of two 'living fossil' tree species of Dipteronia.</title>
        <authorList>
            <person name="Feng Y."/>
            <person name="Comes H.P."/>
            <person name="Chen J."/>
            <person name="Zhu S."/>
            <person name="Lu R."/>
            <person name="Zhang X."/>
            <person name="Li P."/>
            <person name="Qiu J."/>
            <person name="Olsen K.M."/>
            <person name="Qiu Y."/>
        </authorList>
    </citation>
    <scope>NUCLEOTIDE SEQUENCE</scope>
    <source>
        <strain evidence="1">NBL</strain>
    </source>
</reference>
<dbReference type="PANTHER" id="PTHR33116">
    <property type="entry name" value="REVERSE TRANSCRIPTASE ZINC-BINDING DOMAIN-CONTAINING PROTEIN-RELATED-RELATED"/>
    <property type="match status" value="1"/>
</dbReference>
<dbReference type="PANTHER" id="PTHR33116:SF86">
    <property type="entry name" value="REVERSE TRANSCRIPTASE DOMAIN-CONTAINING PROTEIN"/>
    <property type="match status" value="1"/>
</dbReference>
<name>A0AAE0DUD7_9ROSI</name>
<evidence type="ECO:0000313" key="2">
    <source>
        <dbReference type="Proteomes" id="UP001281410"/>
    </source>
</evidence>
<sequence length="760" mass="85468">MFHIICLLSSSGMQGLEVQIHYVPLLCMTYEIGRFLGRMIGTVLEIDTGPKGECKGKFLRVRIRSLDHATRKCLEQLEEGIGSVSELLYGAWLKATPPRVKGIREVVSLAAIMVGIIVETLVWMFVGATQQHAVVEGKRLVEKIVSEDVRILNYSNVSSGIDVRNNECNNPSNDGSCNGGDVVTLFILKVNWRIKLMWGKEKEVLEDPKVRVGLGRLGLAEGPVLKKMSVNDVSNGCIDDRVGDGALGFKRGKISHGGVVQGAQISAAGEVLADRTQWELWLGMPRGWVVGRLIFLKQEVAQLREWFRGRDASILNHSGLTVMIAGHWLVDVGVKCVVQEAKSASLDSISWGEVRDLELRLDKSLAIEEDYWEHSRVFLGDRLLILTPISLLKKLDFWFFGMPPTIAPGQDGLPTLFYQKCWDVVGDIVIEACLKILNDEEEMGLINKTLICLIPKMQVAERITDYMPISLCNVIYKIVAKALANRLHTVLGELKGWRNKLLSVGGKEVVVKTVLQSMPAYSMNLFKLPNKLIDDIHRIFNRFWWGSIDSKNCVHWVAWRKLCWGKEDVGMGFHDLHVFNSSLLAKQGWRMDKNPESLTARVMRSYNYPFSTFMRADISVGGSQIWKGLCWGRGLLDTGSRWMIGTGSLVSIFEERWIPRPSTFKVLSPKTRDDICLVRHLKYPSGSWNDALLLDLFVKDDIGMIKSIPSSNIQRDDSYCWHFSSDGNYTVKSGYKLRITLNTNSSPSCGLGNGFQWRKI</sequence>
<dbReference type="EMBL" id="JANJYJ010000009">
    <property type="protein sequence ID" value="KAK3189008.1"/>
    <property type="molecule type" value="Genomic_DNA"/>
</dbReference>
<evidence type="ECO:0000313" key="1">
    <source>
        <dbReference type="EMBL" id="KAK3189008.1"/>
    </source>
</evidence>
<proteinExistence type="predicted"/>
<dbReference type="Proteomes" id="UP001281410">
    <property type="component" value="Unassembled WGS sequence"/>
</dbReference>
<keyword evidence="2" id="KW-1185">Reference proteome</keyword>
<gene>
    <name evidence="1" type="ORF">Dsin_028569</name>
</gene>
<organism evidence="1 2">
    <name type="scientific">Dipteronia sinensis</name>
    <dbReference type="NCBI Taxonomy" id="43782"/>
    <lineage>
        <taxon>Eukaryota</taxon>
        <taxon>Viridiplantae</taxon>
        <taxon>Streptophyta</taxon>
        <taxon>Embryophyta</taxon>
        <taxon>Tracheophyta</taxon>
        <taxon>Spermatophyta</taxon>
        <taxon>Magnoliopsida</taxon>
        <taxon>eudicotyledons</taxon>
        <taxon>Gunneridae</taxon>
        <taxon>Pentapetalae</taxon>
        <taxon>rosids</taxon>
        <taxon>malvids</taxon>
        <taxon>Sapindales</taxon>
        <taxon>Sapindaceae</taxon>
        <taxon>Hippocastanoideae</taxon>
        <taxon>Acereae</taxon>
        <taxon>Dipteronia</taxon>
    </lineage>
</organism>
<comment type="caution">
    <text evidence="1">The sequence shown here is derived from an EMBL/GenBank/DDBJ whole genome shotgun (WGS) entry which is preliminary data.</text>
</comment>